<gene>
    <name evidence="2" type="ORF">CUN51_06400</name>
</gene>
<dbReference type="Pfam" id="PF11028">
    <property type="entry name" value="TMEM260-like"/>
    <property type="match status" value="1"/>
</dbReference>
<feature type="transmembrane region" description="Helical" evidence="1">
    <location>
        <begin position="165"/>
        <end position="192"/>
    </location>
</feature>
<feature type="transmembrane region" description="Helical" evidence="1">
    <location>
        <begin position="110"/>
        <end position="129"/>
    </location>
</feature>
<proteinExistence type="predicted"/>
<feature type="transmembrane region" description="Helical" evidence="1">
    <location>
        <begin position="302"/>
        <end position="321"/>
    </location>
</feature>
<sequence length="631" mass="69340">MSQESHLARLAPLILFFAFLALYISTAARGYIVGGGAEAESMELQRAVVYNGIAHATSYPAYVILAHYFTHLGAVLGDDPFTWVTYFSSLTVALALVIAYFLLRLYVRWYAAALAVSIFGLSGVLWHIATIAEVQGLHLLTVMGILYLGALYTRQPERVAYLEGAALLFGLGLANHRIIVLWAPSIALIALGSGALRRLQPWQYVRLAAMLSLPLLLYYDVFFKVPAGVVYGLGTTFNPPINAYNALQIVFGYGQEGLLISPLPELGARIALVGGFHLEFFTPIGVMLGVIGLALFIRCAPLYGIAILIGSALSFAFFMTWRQDHKAFIYYGQSGFALIVGLAHLADLTVRLPRLGKRLSLALPLVALIPLLFALGFPKNNRAIDRRGAEYFAAYASLPPESIVFTGGWSPDHWIGLEAVAAGYKVGLFYDREAPFIAAVADERRTQNIYLSHWMQMYLGMLSGQNPLLELGMGFGGTHTPFVQVLPRGDPRIAAEAETATKLEQMAAPGIQLYSYHAHADQHGAYFTLYWRVVGEIPERFIPFAHLRTVDSAGNTTGLIAQRDYPDPVRGYYPTTAWQQGEVIRDTVFIAWAEDDLPPAESLRWTFGFVSPSTGQRTGEIFLPFSVAARP</sequence>
<organism evidence="2 3">
    <name type="scientific">Candidatus Thermofonsia Clade 1 bacterium</name>
    <dbReference type="NCBI Taxonomy" id="2364210"/>
    <lineage>
        <taxon>Bacteria</taxon>
        <taxon>Bacillati</taxon>
        <taxon>Chloroflexota</taxon>
        <taxon>Candidatus Thermofontia</taxon>
        <taxon>Candidatus Thermofonsia Clade 1</taxon>
    </lineage>
</organism>
<protein>
    <recommendedName>
        <fullName evidence="4">DUF2723 domain-containing protein</fullName>
    </recommendedName>
</protein>
<dbReference type="EMBL" id="PGTK01000006">
    <property type="protein sequence ID" value="PJF30811.1"/>
    <property type="molecule type" value="Genomic_DNA"/>
</dbReference>
<evidence type="ECO:0000313" key="3">
    <source>
        <dbReference type="Proteomes" id="UP000228921"/>
    </source>
</evidence>
<feature type="transmembrane region" description="Helical" evidence="1">
    <location>
        <begin position="358"/>
        <end position="377"/>
    </location>
</feature>
<dbReference type="Proteomes" id="UP000228921">
    <property type="component" value="Unassembled WGS sequence"/>
</dbReference>
<keyword evidence="1" id="KW-1133">Transmembrane helix</keyword>
<evidence type="ECO:0008006" key="4">
    <source>
        <dbReference type="Google" id="ProtNLM"/>
    </source>
</evidence>
<comment type="caution">
    <text evidence="2">The sequence shown here is derived from an EMBL/GenBank/DDBJ whole genome shotgun (WGS) entry which is preliminary data.</text>
</comment>
<keyword evidence="1" id="KW-0472">Membrane</keyword>
<feature type="transmembrane region" description="Helical" evidence="1">
    <location>
        <begin position="83"/>
        <end position="103"/>
    </location>
</feature>
<name>A0A2M8NZT7_9CHLR</name>
<evidence type="ECO:0000313" key="2">
    <source>
        <dbReference type="EMBL" id="PJF30811.1"/>
    </source>
</evidence>
<evidence type="ECO:0000256" key="1">
    <source>
        <dbReference type="SAM" id="Phobius"/>
    </source>
</evidence>
<accession>A0A2M8NZT7</accession>
<feature type="transmembrane region" description="Helical" evidence="1">
    <location>
        <begin position="270"/>
        <end position="296"/>
    </location>
</feature>
<dbReference type="AlphaFoldDB" id="A0A2M8NZT7"/>
<reference evidence="2 3" key="1">
    <citation type="submission" date="2017-11" db="EMBL/GenBank/DDBJ databases">
        <title>Evolution of Phototrophy in the Chloroflexi Phylum Driven by Horizontal Gene Transfer.</title>
        <authorList>
            <person name="Ward L.M."/>
            <person name="Hemp J."/>
            <person name="Shih P.M."/>
            <person name="Mcglynn S.E."/>
            <person name="Fischer W."/>
        </authorList>
    </citation>
    <scope>NUCLEOTIDE SEQUENCE [LARGE SCALE GENOMIC DNA]</scope>
    <source>
        <strain evidence="2">CP2_2F</strain>
    </source>
</reference>
<keyword evidence="1" id="KW-0812">Transmembrane</keyword>
<dbReference type="InterPro" id="IPR021280">
    <property type="entry name" value="TMEM260-like"/>
</dbReference>
<feature type="transmembrane region" description="Helical" evidence="1">
    <location>
        <begin position="328"/>
        <end position="346"/>
    </location>
</feature>